<reference evidence="2" key="1">
    <citation type="submission" date="2022-11" db="UniProtKB">
        <authorList>
            <consortium name="WormBaseParasite"/>
        </authorList>
    </citation>
    <scope>IDENTIFICATION</scope>
</reference>
<protein>
    <submittedName>
        <fullName evidence="2">Uncharacterized protein</fullName>
    </submittedName>
</protein>
<dbReference type="WBParaSite" id="nRc.2.0.1.t41299-RA">
    <property type="protein sequence ID" value="nRc.2.0.1.t41299-RA"/>
    <property type="gene ID" value="nRc.2.0.1.g41299"/>
</dbReference>
<dbReference type="Proteomes" id="UP000887565">
    <property type="component" value="Unplaced"/>
</dbReference>
<organism evidence="1 2">
    <name type="scientific">Romanomermis culicivorax</name>
    <name type="common">Nematode worm</name>
    <dbReference type="NCBI Taxonomy" id="13658"/>
    <lineage>
        <taxon>Eukaryota</taxon>
        <taxon>Metazoa</taxon>
        <taxon>Ecdysozoa</taxon>
        <taxon>Nematoda</taxon>
        <taxon>Enoplea</taxon>
        <taxon>Dorylaimia</taxon>
        <taxon>Mermithida</taxon>
        <taxon>Mermithoidea</taxon>
        <taxon>Mermithidae</taxon>
        <taxon>Romanomermis</taxon>
    </lineage>
</organism>
<sequence>MIILEFSHHQFQKFDPLCQTGDYPWMCSSQKQKTADNVRSMLMPSDVNVKHPSLMPSDKI</sequence>
<evidence type="ECO:0000313" key="2">
    <source>
        <dbReference type="WBParaSite" id="nRc.2.0.1.t41299-RA"/>
    </source>
</evidence>
<evidence type="ECO:0000313" key="1">
    <source>
        <dbReference type="Proteomes" id="UP000887565"/>
    </source>
</evidence>
<proteinExistence type="predicted"/>
<name>A0A915KS38_ROMCU</name>
<dbReference type="AlphaFoldDB" id="A0A915KS38"/>
<keyword evidence="1" id="KW-1185">Reference proteome</keyword>
<accession>A0A915KS38</accession>